<keyword evidence="8" id="KW-1185">Reference proteome</keyword>
<organism evidence="7 8">
    <name type="scientific">Pneumocystis wakefieldiae</name>
    <dbReference type="NCBI Taxonomy" id="38082"/>
    <lineage>
        <taxon>Eukaryota</taxon>
        <taxon>Fungi</taxon>
        <taxon>Dikarya</taxon>
        <taxon>Ascomycota</taxon>
        <taxon>Taphrinomycotina</taxon>
        <taxon>Pneumocystomycetes</taxon>
        <taxon>Pneumocystaceae</taxon>
        <taxon>Pneumocystis</taxon>
    </lineage>
</organism>
<gene>
    <name evidence="7" type="ORF">MERGE_000577</name>
</gene>
<dbReference type="PANTHER" id="PTHR47792:SF1">
    <property type="entry name" value="PROTEIN SOK2-RELATED"/>
    <property type="match status" value="1"/>
</dbReference>
<evidence type="ECO:0000259" key="6">
    <source>
        <dbReference type="PROSITE" id="PS51299"/>
    </source>
</evidence>
<dbReference type="Gene3D" id="2.30.31.10">
    <property type="entry name" value="Transcriptional Coactivator Pc4, Chain A"/>
    <property type="match status" value="1"/>
</dbReference>
<evidence type="ECO:0000256" key="2">
    <source>
        <dbReference type="ARBA" id="ARBA00023015"/>
    </source>
</evidence>
<accession>A0A899G1Y8</accession>
<feature type="compositionally biased region" description="Basic and acidic residues" evidence="5">
    <location>
        <begin position="1"/>
        <end position="22"/>
    </location>
</feature>
<dbReference type="InterPro" id="IPR003173">
    <property type="entry name" value="PC4_C"/>
</dbReference>
<keyword evidence="2" id="KW-0805">Transcription regulation</keyword>
<evidence type="ECO:0000256" key="4">
    <source>
        <dbReference type="ARBA" id="ARBA00023163"/>
    </source>
</evidence>
<name>A0A899G1Y8_9ASCO</name>
<dbReference type="GO" id="GO:0045944">
    <property type="term" value="P:positive regulation of transcription by RNA polymerase II"/>
    <property type="evidence" value="ECO:0007669"/>
    <property type="project" value="TreeGrafter"/>
</dbReference>
<dbReference type="GO" id="GO:0003700">
    <property type="term" value="F:DNA-binding transcription factor activity"/>
    <property type="evidence" value="ECO:0007669"/>
    <property type="project" value="TreeGrafter"/>
</dbReference>
<dbReference type="Gene3D" id="3.10.260.10">
    <property type="entry name" value="Transcription regulator HTH, APSES-type DNA-binding domain"/>
    <property type="match status" value="1"/>
</dbReference>
<dbReference type="InterPro" id="IPR009044">
    <property type="entry name" value="ssDNA-bd_transcriptional_reg"/>
</dbReference>
<dbReference type="InterPro" id="IPR018004">
    <property type="entry name" value="KilA/APSES_HTH"/>
</dbReference>
<feature type="region of interest" description="Disordered" evidence="5">
    <location>
        <begin position="1"/>
        <end position="23"/>
    </location>
</feature>
<feature type="domain" description="HTH APSES-type" evidence="6">
    <location>
        <begin position="163"/>
        <end position="269"/>
    </location>
</feature>
<evidence type="ECO:0000256" key="5">
    <source>
        <dbReference type="SAM" id="MobiDB-lite"/>
    </source>
</evidence>
<dbReference type="FunFam" id="3.10.260.10:FF:000003">
    <property type="entry name" value="Ascospore maturation 1 protein"/>
    <property type="match status" value="1"/>
</dbReference>
<dbReference type="GO" id="GO:0043565">
    <property type="term" value="F:sequence-specific DNA binding"/>
    <property type="evidence" value="ECO:0007669"/>
    <property type="project" value="TreeGrafter"/>
</dbReference>
<dbReference type="PROSITE" id="PS51299">
    <property type="entry name" value="HTH_APSES"/>
    <property type="match status" value="1"/>
</dbReference>
<comment type="similarity">
    <text evidence="1">Belongs to the EFG1/PHD1/stuA family.</text>
</comment>
<dbReference type="Proteomes" id="UP000663699">
    <property type="component" value="Chromosome 10"/>
</dbReference>
<dbReference type="SMART" id="SM01252">
    <property type="entry name" value="KilA-N"/>
    <property type="match status" value="1"/>
</dbReference>
<dbReference type="Pfam" id="PF04383">
    <property type="entry name" value="KilA-N"/>
    <property type="match status" value="1"/>
</dbReference>
<keyword evidence="3" id="KW-0238">DNA-binding</keyword>
<evidence type="ECO:0000256" key="1">
    <source>
        <dbReference type="ARBA" id="ARBA00007247"/>
    </source>
</evidence>
<dbReference type="PANTHER" id="PTHR47792">
    <property type="entry name" value="PROTEIN SOK2-RELATED"/>
    <property type="match status" value="1"/>
</dbReference>
<dbReference type="InterPro" id="IPR036887">
    <property type="entry name" value="HTH_APSES_sf"/>
</dbReference>
<dbReference type="EMBL" id="CP054541">
    <property type="protein sequence ID" value="QSL66202.1"/>
    <property type="molecule type" value="Genomic_DNA"/>
</dbReference>
<evidence type="ECO:0000313" key="7">
    <source>
        <dbReference type="EMBL" id="QSL66202.1"/>
    </source>
</evidence>
<dbReference type="InterPro" id="IPR003163">
    <property type="entry name" value="Tscrpt_reg_HTH_APSES-type"/>
</dbReference>
<dbReference type="AlphaFoldDB" id="A0A899G1Y8"/>
<dbReference type="SUPFAM" id="SSF54447">
    <property type="entry name" value="ssDNA-binding transcriptional regulator domain"/>
    <property type="match status" value="1"/>
</dbReference>
<sequence length="705" mass="80151">MSKHERAEDEEKKVEKRAHTESTETLYDANGQAYWELGGRTRRLSISRWRGQVLVDLREYYEEAATGQLKPGKKGLSLTQKQFEHLITILPEVDVFLKNMSKDALNNAGEKKACKSKLRLNKDLLSPPTLAYAVSGGCESNEQANSPEFDPTGQTCPPGGKPRVTTTFWEDEGTLCFQVEANSVCVARREDNDMINGTKLLNVAGMSRGKRDGILKGEKIRSVVKLGAMHLKGVWISFERALEFANREHITDLLYPLFVKNIKAFLYHPTNYLRTTAVMAAAQHFQMLRLSRSQNQSITRRLRERQMTPPHSAPILINRRWSQEGLMPTNNSTYMNASTVTQSLPVTPVTTPPGYFLRSATSSSQETPQNHVFSYSEPRNKIYHGKHFQQTYGTPISRSLWEISGDRGASASSISLDQEELKHTPEKDYIRHHPLYREMLSQQNQPFHEIMVQTPSLLSPVTHEYVQKEGIHANSGVSMTTPGLVYQTSDDASTINSQSSYSYQSVDDTYLYLPNTTNIPSTLNDIDLGQTSTHFPIATGVNQWGQQDVLSSRHYSIDHNKEPLIFMKTWSPQTWKEVSRYGGFYHQTADANLDNQLFRSASIDQAYFSLRSMSDKHQNKHSDIHLNMERIATKDETDGFSNRKYIEQDLSTSPGFNSMLLSDVSDLKANMTDYVIILIYSLGSNKHYNKPIRSYFLREVEKKKK</sequence>
<protein>
    <recommendedName>
        <fullName evidence="6">HTH APSES-type domain-containing protein</fullName>
    </recommendedName>
</protein>
<dbReference type="InterPro" id="IPR029790">
    <property type="entry name" value="EFG1/Phd1/StuA"/>
</dbReference>
<feature type="region of interest" description="Disordered" evidence="5">
    <location>
        <begin position="141"/>
        <end position="162"/>
    </location>
</feature>
<keyword evidence="4" id="KW-0804">Transcription</keyword>
<dbReference type="Pfam" id="PF02229">
    <property type="entry name" value="PC4"/>
    <property type="match status" value="1"/>
</dbReference>
<evidence type="ECO:0000256" key="3">
    <source>
        <dbReference type="ARBA" id="ARBA00023125"/>
    </source>
</evidence>
<dbReference type="SUPFAM" id="SSF54616">
    <property type="entry name" value="DNA-binding domain of Mlu1-box binding protein MBP1"/>
    <property type="match status" value="1"/>
</dbReference>
<proteinExistence type="inferred from homology"/>
<dbReference type="GO" id="GO:0005634">
    <property type="term" value="C:nucleus"/>
    <property type="evidence" value="ECO:0007669"/>
    <property type="project" value="TreeGrafter"/>
</dbReference>
<dbReference type="OrthoDB" id="5407653at2759"/>
<evidence type="ECO:0000313" key="8">
    <source>
        <dbReference type="Proteomes" id="UP000663699"/>
    </source>
</evidence>
<reference evidence="7" key="1">
    <citation type="submission" date="2020-06" db="EMBL/GenBank/DDBJ databases">
        <title>Genomes of multiple members of Pneumocystis genus reveal paths to human pathogen Pneumocystis jirovecii.</title>
        <authorList>
            <person name="Cisse O.H."/>
            <person name="Ma L."/>
            <person name="Dekker J."/>
            <person name="Khil P."/>
            <person name="Jo J."/>
            <person name="Brenchley J."/>
            <person name="Blair R."/>
            <person name="Pahar B."/>
            <person name="Chabe M."/>
            <person name="Van Rompay K.A."/>
            <person name="Keesler R."/>
            <person name="Sukura A."/>
            <person name="Hirsch V."/>
            <person name="Kutty G."/>
            <person name="Liu Y."/>
            <person name="Peng L."/>
            <person name="Chen J."/>
            <person name="Song J."/>
            <person name="Weissenbacher-Lang C."/>
            <person name="Xu J."/>
            <person name="Upham N.S."/>
            <person name="Stajich J.E."/>
            <person name="Cuomo C.A."/>
            <person name="Cushion M.T."/>
            <person name="Kovacs J.A."/>
        </authorList>
    </citation>
    <scope>NUCLEOTIDE SEQUENCE</scope>
    <source>
        <strain evidence="7">2A</strain>
    </source>
</reference>